<name>A0A1V2EX22_9SPHN</name>
<evidence type="ECO:0000256" key="1">
    <source>
        <dbReference type="ARBA" id="ARBA00023015"/>
    </source>
</evidence>
<sequence length="129" mass="14866">MNIGQAAKDTGLSVRMIRHYEKIGLIPEALRRDSNYRDYDRSDLSRLKFIRRARDLGFSVKDIGTLLGQQKEEGRDDRRVREIGDGHLLRLKGQLRELQEMIALLESIAERCRHSGRCGCIILDVLSED</sequence>
<evidence type="ECO:0000313" key="5">
    <source>
        <dbReference type="EMBL" id="ONF97150.1"/>
    </source>
</evidence>
<evidence type="ECO:0000256" key="2">
    <source>
        <dbReference type="ARBA" id="ARBA00023125"/>
    </source>
</evidence>
<dbReference type="Proteomes" id="UP000188729">
    <property type="component" value="Unassembled WGS sequence"/>
</dbReference>
<dbReference type="SUPFAM" id="SSF46955">
    <property type="entry name" value="Putative DNA-binding domain"/>
    <property type="match status" value="1"/>
</dbReference>
<keyword evidence="1" id="KW-0805">Transcription regulation</keyword>
<dbReference type="PROSITE" id="PS00552">
    <property type="entry name" value="HTH_MERR_1"/>
    <property type="match status" value="1"/>
</dbReference>
<gene>
    <name evidence="5" type="primary">hmrR_2</name>
    <name evidence="5" type="ORF">SPHI_05870</name>
</gene>
<dbReference type="PANTHER" id="PTHR30204">
    <property type="entry name" value="REDOX-CYCLING DRUG-SENSING TRANSCRIPTIONAL ACTIVATOR SOXR"/>
    <property type="match status" value="1"/>
</dbReference>
<evidence type="ECO:0000259" key="4">
    <source>
        <dbReference type="PROSITE" id="PS50937"/>
    </source>
</evidence>
<proteinExistence type="predicted"/>
<dbReference type="Gene3D" id="1.10.1660.10">
    <property type="match status" value="1"/>
</dbReference>
<evidence type="ECO:0000313" key="6">
    <source>
        <dbReference type="Proteomes" id="UP000188729"/>
    </source>
</evidence>
<comment type="caution">
    <text evidence="5">The sequence shown here is derived from an EMBL/GenBank/DDBJ whole genome shotgun (WGS) entry which is preliminary data.</text>
</comment>
<dbReference type="RefSeq" id="WP_076743387.1">
    <property type="nucleotide sequence ID" value="NZ_MPSB01000002.1"/>
</dbReference>
<dbReference type="GO" id="GO:0003677">
    <property type="term" value="F:DNA binding"/>
    <property type="evidence" value="ECO:0007669"/>
    <property type="project" value="UniProtKB-KW"/>
</dbReference>
<accession>A0A1V2EX22</accession>
<keyword evidence="2" id="KW-0238">DNA-binding</keyword>
<dbReference type="EMBL" id="MPSB01000002">
    <property type="protein sequence ID" value="ONF97150.1"/>
    <property type="molecule type" value="Genomic_DNA"/>
</dbReference>
<dbReference type="InterPro" id="IPR000551">
    <property type="entry name" value="MerR-type_HTH_dom"/>
</dbReference>
<feature type="domain" description="HTH merR-type" evidence="4">
    <location>
        <begin position="1"/>
        <end position="69"/>
    </location>
</feature>
<dbReference type="PROSITE" id="PS50937">
    <property type="entry name" value="HTH_MERR_2"/>
    <property type="match status" value="1"/>
</dbReference>
<reference evidence="5 6" key="1">
    <citation type="submission" date="2016-11" db="EMBL/GenBank/DDBJ databases">
        <title>Genome sequence of Sphingomonas jeddahensis G39.</title>
        <authorList>
            <person name="Poehlein A."/>
            <person name="Wuebbeler J.H."/>
            <person name="Steinbuechel A."/>
            <person name="Daniel R."/>
        </authorList>
    </citation>
    <scope>NUCLEOTIDE SEQUENCE [LARGE SCALE GENOMIC DNA]</scope>
    <source>
        <strain evidence="5 6">G39</strain>
    </source>
</reference>
<keyword evidence="3" id="KW-0804">Transcription</keyword>
<keyword evidence="6" id="KW-1185">Reference proteome</keyword>
<dbReference type="Pfam" id="PF13411">
    <property type="entry name" value="MerR_1"/>
    <property type="match status" value="1"/>
</dbReference>
<dbReference type="OrthoDB" id="9802944at2"/>
<organism evidence="5 6">
    <name type="scientific">Sphingomonas jeddahensis</name>
    <dbReference type="NCBI Taxonomy" id="1915074"/>
    <lineage>
        <taxon>Bacteria</taxon>
        <taxon>Pseudomonadati</taxon>
        <taxon>Pseudomonadota</taxon>
        <taxon>Alphaproteobacteria</taxon>
        <taxon>Sphingomonadales</taxon>
        <taxon>Sphingomonadaceae</taxon>
        <taxon>Sphingomonas</taxon>
    </lineage>
</organism>
<dbReference type="InterPro" id="IPR047057">
    <property type="entry name" value="MerR_fam"/>
</dbReference>
<dbReference type="SMART" id="SM00422">
    <property type="entry name" value="HTH_MERR"/>
    <property type="match status" value="1"/>
</dbReference>
<dbReference type="PRINTS" id="PR00040">
    <property type="entry name" value="HTHMERR"/>
</dbReference>
<dbReference type="STRING" id="1915074.SPHI_05870"/>
<evidence type="ECO:0000256" key="3">
    <source>
        <dbReference type="ARBA" id="ARBA00023163"/>
    </source>
</evidence>
<dbReference type="GO" id="GO:0003700">
    <property type="term" value="F:DNA-binding transcription factor activity"/>
    <property type="evidence" value="ECO:0007669"/>
    <property type="project" value="InterPro"/>
</dbReference>
<dbReference type="PANTHER" id="PTHR30204:SF94">
    <property type="entry name" value="HEAVY METAL-DEPENDENT TRANSCRIPTIONAL REGULATOR HI_0293-RELATED"/>
    <property type="match status" value="1"/>
</dbReference>
<dbReference type="InterPro" id="IPR009061">
    <property type="entry name" value="DNA-bd_dom_put_sf"/>
</dbReference>
<dbReference type="AlphaFoldDB" id="A0A1V2EX22"/>
<protein>
    <submittedName>
        <fullName evidence="5">HTH-type transcriptional regulator HmrR</fullName>
    </submittedName>
</protein>